<dbReference type="EMBL" id="JAAOZD010000001">
    <property type="protein sequence ID" value="NIJ00254.1"/>
    <property type="molecule type" value="Genomic_DNA"/>
</dbReference>
<evidence type="ECO:0000313" key="3">
    <source>
        <dbReference type="EMBL" id="NIJ00254.1"/>
    </source>
</evidence>
<feature type="compositionally biased region" description="Basic and acidic residues" evidence="1">
    <location>
        <begin position="98"/>
        <end position="110"/>
    </location>
</feature>
<keyword evidence="2" id="KW-0812">Transmembrane</keyword>
<protein>
    <recommendedName>
        <fullName evidence="5">Tat pathway signal protein</fullName>
    </recommendedName>
</protein>
<feature type="transmembrane region" description="Helical" evidence="2">
    <location>
        <begin position="121"/>
        <end position="140"/>
    </location>
</feature>
<name>A0ABX0TCL1_9MICC</name>
<keyword evidence="2" id="KW-1133">Transmembrane helix</keyword>
<evidence type="ECO:0000313" key="4">
    <source>
        <dbReference type="Proteomes" id="UP000802392"/>
    </source>
</evidence>
<evidence type="ECO:0008006" key="5">
    <source>
        <dbReference type="Google" id="ProtNLM"/>
    </source>
</evidence>
<feature type="compositionally biased region" description="Polar residues" evidence="1">
    <location>
        <begin position="195"/>
        <end position="222"/>
    </location>
</feature>
<sequence length="240" mass="24815">MGPKDSPDAAGNNGGSRDNNSDFDAGNNPPKPPPWQVPKPELHPELFAPVQEPAPAPPQNQQGKAKNKGKQRPVPAGAAQTPGPGNAPGQPLPVVDPFAKERERSSADAAKKKKRLQRRTVVVGLGVTALLAGTITAIVASNEQEADYAQVCFNEETGERVDDTQCNNSSSAGRSSGAYAWYFYSRGASVPAVGQNRSSYPSYTKNVPTGAKSSTGYSTKGGTVSRGGFGSSSKSGSSGG</sequence>
<dbReference type="Proteomes" id="UP000802392">
    <property type="component" value="Unassembled WGS sequence"/>
</dbReference>
<feature type="region of interest" description="Disordered" evidence="1">
    <location>
        <begin position="1"/>
        <end position="115"/>
    </location>
</feature>
<evidence type="ECO:0000256" key="1">
    <source>
        <dbReference type="SAM" id="MobiDB-lite"/>
    </source>
</evidence>
<dbReference type="RefSeq" id="WP_167263645.1">
    <property type="nucleotide sequence ID" value="NZ_BAAAVO010000002.1"/>
</dbReference>
<accession>A0ABX0TCL1</accession>
<feature type="region of interest" description="Disordered" evidence="1">
    <location>
        <begin position="194"/>
        <end position="240"/>
    </location>
</feature>
<gene>
    <name evidence="3" type="ORF">FHR86_000552</name>
</gene>
<proteinExistence type="predicted"/>
<organism evidence="3 4">
    <name type="scientific">Paenarthrobacter ilicis</name>
    <dbReference type="NCBI Taxonomy" id="43665"/>
    <lineage>
        <taxon>Bacteria</taxon>
        <taxon>Bacillati</taxon>
        <taxon>Actinomycetota</taxon>
        <taxon>Actinomycetes</taxon>
        <taxon>Micrococcales</taxon>
        <taxon>Micrococcaceae</taxon>
        <taxon>Paenarthrobacter</taxon>
    </lineage>
</organism>
<comment type="caution">
    <text evidence="3">The sequence shown here is derived from an EMBL/GenBank/DDBJ whole genome shotgun (WGS) entry which is preliminary data.</text>
</comment>
<feature type="compositionally biased region" description="Low complexity" evidence="1">
    <location>
        <begin position="231"/>
        <end position="240"/>
    </location>
</feature>
<reference evidence="3 4" key="1">
    <citation type="submission" date="2020-03" db="EMBL/GenBank/DDBJ databases">
        <title>Genomic Encyclopedia of Type Strains, Phase III (KMG-III): the genomes of soil and plant-associated and newly described type strains.</title>
        <authorList>
            <person name="Whitman W."/>
        </authorList>
    </citation>
    <scope>NUCLEOTIDE SEQUENCE [LARGE SCALE GENOMIC DNA]</scope>
    <source>
        <strain evidence="3 4">CECT 4207</strain>
    </source>
</reference>
<evidence type="ECO:0000256" key="2">
    <source>
        <dbReference type="SAM" id="Phobius"/>
    </source>
</evidence>
<feature type="compositionally biased region" description="Low complexity" evidence="1">
    <location>
        <begin position="8"/>
        <end position="18"/>
    </location>
</feature>
<keyword evidence="4" id="KW-1185">Reference proteome</keyword>
<keyword evidence="2" id="KW-0472">Membrane</keyword>